<dbReference type="PANTHER" id="PTHR38009">
    <property type="entry name" value="CONSERVED HYPOTHETICAL PHAGE TAIL PROTEIN"/>
    <property type="match status" value="1"/>
</dbReference>
<dbReference type="GO" id="GO:0005198">
    <property type="term" value="F:structural molecule activity"/>
    <property type="evidence" value="ECO:0007669"/>
    <property type="project" value="InterPro"/>
</dbReference>
<reference evidence="1 2" key="1">
    <citation type="submission" date="2019-11" db="EMBL/GenBank/DDBJ databases">
        <title>Pedobacter sp. HMF7647 Genome sequencing and assembly.</title>
        <authorList>
            <person name="Kang H."/>
            <person name="Kim H."/>
            <person name="Joh K."/>
        </authorList>
    </citation>
    <scope>NUCLEOTIDE SEQUENCE [LARGE SCALE GENOMIC DNA]</scope>
    <source>
        <strain evidence="1 2">HMF7647</strain>
    </source>
</reference>
<sequence>MSLISGIIDGLIYPPPGFHFLVVIEMFPQTPQDIRFQSVSGLSVNIATETVAEGGENRFKHQFPNVPQFNKLVLKRGMFIGSFITNWCKNAIENFEFEPKNVLISLLNDSHIPLNVWHVFNAYPTKIDVSEFNAEQNTLVIETLELTYQYFKPMGIGDLVTGAIGAVAGAVSGGISGSVSF</sequence>
<dbReference type="AlphaFoldDB" id="A0A7K1Y6C6"/>
<evidence type="ECO:0000313" key="1">
    <source>
        <dbReference type="EMBL" id="MXV49669.1"/>
    </source>
</evidence>
<dbReference type="Proteomes" id="UP000466586">
    <property type="component" value="Unassembled WGS sequence"/>
</dbReference>
<proteinExistence type="predicted"/>
<gene>
    <name evidence="1" type="ORF">GS399_01695</name>
</gene>
<comment type="caution">
    <text evidence="1">The sequence shown here is derived from an EMBL/GenBank/DDBJ whole genome shotgun (WGS) entry which is preliminary data.</text>
</comment>
<accession>A0A7K1Y6C6</accession>
<dbReference type="RefSeq" id="WP_160842843.1">
    <property type="nucleotide sequence ID" value="NZ_WVHT01000001.1"/>
</dbReference>
<dbReference type="EMBL" id="WVHT01000001">
    <property type="protein sequence ID" value="MXV49669.1"/>
    <property type="molecule type" value="Genomic_DNA"/>
</dbReference>
<dbReference type="NCBIfam" id="TIGR02241">
    <property type="entry name" value="conserved hypothetical phage tail region protein"/>
    <property type="match status" value="1"/>
</dbReference>
<dbReference type="InterPro" id="IPR010667">
    <property type="entry name" value="Phage_T4_Gp19"/>
</dbReference>
<dbReference type="Pfam" id="PF06841">
    <property type="entry name" value="Phage_T4_gp19"/>
    <property type="match status" value="1"/>
</dbReference>
<name>A0A7K1Y6C6_9SPHI</name>
<protein>
    <submittedName>
        <fullName evidence="1">Phage tail protein</fullName>
    </submittedName>
</protein>
<dbReference type="PANTHER" id="PTHR38009:SF1">
    <property type="entry name" value="CONSERVED HYPOTHETICAL PHAGE TAIL PROTEIN"/>
    <property type="match status" value="1"/>
</dbReference>
<dbReference type="InterPro" id="IPR011747">
    <property type="entry name" value="CHP02241"/>
</dbReference>
<keyword evidence="2" id="KW-1185">Reference proteome</keyword>
<organism evidence="1 2">
    <name type="scientific">Hufsiella arboris</name>
    <dbReference type="NCBI Taxonomy" id="2695275"/>
    <lineage>
        <taxon>Bacteria</taxon>
        <taxon>Pseudomonadati</taxon>
        <taxon>Bacteroidota</taxon>
        <taxon>Sphingobacteriia</taxon>
        <taxon>Sphingobacteriales</taxon>
        <taxon>Sphingobacteriaceae</taxon>
        <taxon>Hufsiella</taxon>
    </lineage>
</organism>
<evidence type="ECO:0000313" key="2">
    <source>
        <dbReference type="Proteomes" id="UP000466586"/>
    </source>
</evidence>